<keyword evidence="1" id="KW-0732">Signal</keyword>
<dbReference type="EMBL" id="JARJLM010000702">
    <property type="protein sequence ID" value="MDF3839743.1"/>
    <property type="molecule type" value="Genomic_DNA"/>
</dbReference>
<feature type="chain" id="PRO_5045643727" evidence="1">
    <location>
        <begin position="25"/>
        <end position="241"/>
    </location>
</feature>
<proteinExistence type="predicted"/>
<gene>
    <name evidence="2" type="ORF">P3W85_43430</name>
</gene>
<evidence type="ECO:0000256" key="1">
    <source>
        <dbReference type="SAM" id="SignalP"/>
    </source>
</evidence>
<protein>
    <submittedName>
        <fullName evidence="2">Uncharacterized protein</fullName>
    </submittedName>
</protein>
<organism evidence="2 3">
    <name type="scientific">Cupriavidus basilensis</name>
    <dbReference type="NCBI Taxonomy" id="68895"/>
    <lineage>
        <taxon>Bacteria</taxon>
        <taxon>Pseudomonadati</taxon>
        <taxon>Pseudomonadota</taxon>
        <taxon>Betaproteobacteria</taxon>
        <taxon>Burkholderiales</taxon>
        <taxon>Burkholderiaceae</taxon>
        <taxon>Cupriavidus</taxon>
    </lineage>
</organism>
<sequence>MSRFSLRRGLLVLVLLPCFAPAFAGQPDAAGSIHATVTHAEGAAPPQGYLSQLASWRAARLVSNAQVLAARPGQDKPGFSTITLLDFRNEKAFTQWHEQASRQLGASARIRRADVVRKEGKQPIASAEPVYVVSFYDTLVPPAEYKVYTDRYIVPNMHSQQGFGVMGRYAMYLEREPGGAKGRSVLVMEYVDQSAFAQRDEVKKKGSKVLLADPQWKQYNDIKGTIRTHTSEAVASALKLN</sequence>
<comment type="caution">
    <text evidence="2">The sequence shown here is derived from an EMBL/GenBank/DDBJ whole genome shotgun (WGS) entry which is preliminary data.</text>
</comment>
<feature type="signal peptide" evidence="1">
    <location>
        <begin position="1"/>
        <end position="24"/>
    </location>
</feature>
<evidence type="ECO:0000313" key="2">
    <source>
        <dbReference type="EMBL" id="MDF3839743.1"/>
    </source>
</evidence>
<reference evidence="2 3" key="1">
    <citation type="submission" date="2023-03" db="EMBL/GenBank/DDBJ databases">
        <title>Draft assemblies of triclosan tolerant bacteria isolated from returned activated sludge.</title>
        <authorList>
            <person name="Van Hamelsveld S."/>
        </authorList>
    </citation>
    <scope>NUCLEOTIDE SEQUENCE [LARGE SCALE GENOMIC DNA]</scope>
    <source>
        <strain evidence="2 3">GW210010_S58</strain>
    </source>
</reference>
<dbReference type="RefSeq" id="WP_276269363.1">
    <property type="nucleotide sequence ID" value="NZ_JARJLM010000702.1"/>
</dbReference>
<accession>A0ABT6B562</accession>
<keyword evidence="3" id="KW-1185">Reference proteome</keyword>
<dbReference type="Proteomes" id="UP001216674">
    <property type="component" value="Unassembled WGS sequence"/>
</dbReference>
<name>A0ABT6B562_9BURK</name>
<evidence type="ECO:0000313" key="3">
    <source>
        <dbReference type="Proteomes" id="UP001216674"/>
    </source>
</evidence>